<feature type="transmembrane region" description="Helical" evidence="7">
    <location>
        <begin position="539"/>
        <end position="560"/>
    </location>
</feature>
<feature type="transmembrane region" description="Helical" evidence="7">
    <location>
        <begin position="433"/>
        <end position="459"/>
    </location>
</feature>
<evidence type="ECO:0000313" key="9">
    <source>
        <dbReference type="EMBL" id="QPC81386.1"/>
    </source>
</evidence>
<keyword evidence="2" id="KW-1003">Cell membrane</keyword>
<evidence type="ECO:0000256" key="7">
    <source>
        <dbReference type="SAM" id="Phobius"/>
    </source>
</evidence>
<dbReference type="GO" id="GO:0022857">
    <property type="term" value="F:transmembrane transporter activity"/>
    <property type="evidence" value="ECO:0007669"/>
    <property type="project" value="TreeGrafter"/>
</dbReference>
<dbReference type="GO" id="GO:0005886">
    <property type="term" value="C:plasma membrane"/>
    <property type="evidence" value="ECO:0007669"/>
    <property type="project" value="UniProtKB-SubCell"/>
</dbReference>
<keyword evidence="4 7" id="KW-1133">Transmembrane helix</keyword>
<protein>
    <submittedName>
        <fullName evidence="9">ABC transporter permease</fullName>
    </submittedName>
</protein>
<feature type="transmembrane region" description="Helical" evidence="7">
    <location>
        <begin position="978"/>
        <end position="1000"/>
    </location>
</feature>
<proteinExistence type="inferred from homology"/>
<dbReference type="RefSeq" id="WP_195169459.1">
    <property type="nucleotide sequence ID" value="NZ_CP062983.1"/>
</dbReference>
<evidence type="ECO:0000256" key="4">
    <source>
        <dbReference type="ARBA" id="ARBA00022989"/>
    </source>
</evidence>
<evidence type="ECO:0000256" key="1">
    <source>
        <dbReference type="ARBA" id="ARBA00004651"/>
    </source>
</evidence>
<reference evidence="9 10" key="1">
    <citation type="submission" date="2020-02" db="EMBL/GenBank/DDBJ databases">
        <authorList>
            <person name="Zheng R.K."/>
            <person name="Sun C.M."/>
        </authorList>
    </citation>
    <scope>NUCLEOTIDE SEQUENCE [LARGE SCALE GENOMIC DNA]</scope>
    <source>
        <strain evidence="10">rifampicinis</strain>
    </source>
</reference>
<dbReference type="InterPro" id="IPR003838">
    <property type="entry name" value="ABC3_permease_C"/>
</dbReference>
<dbReference type="EMBL" id="CP062983">
    <property type="protein sequence ID" value="QPC81386.1"/>
    <property type="molecule type" value="Genomic_DNA"/>
</dbReference>
<keyword evidence="5 7" id="KW-0472">Membrane</keyword>
<comment type="subcellular location">
    <subcellularLocation>
        <location evidence="1">Cell membrane</location>
        <topology evidence="1">Multi-pass membrane protein</topology>
    </subcellularLocation>
</comment>
<name>A0A7S8E6Q5_9CHLR</name>
<keyword evidence="3 7" id="KW-0812">Transmembrane</keyword>
<feature type="transmembrane region" description="Helical" evidence="7">
    <location>
        <begin position="1034"/>
        <end position="1056"/>
    </location>
</feature>
<organism evidence="9 10">
    <name type="scientific">Phototrophicus methaneseepsis</name>
    <dbReference type="NCBI Taxonomy" id="2710758"/>
    <lineage>
        <taxon>Bacteria</taxon>
        <taxon>Bacillati</taxon>
        <taxon>Chloroflexota</taxon>
        <taxon>Candidatus Thermofontia</taxon>
        <taxon>Phototrophicales</taxon>
        <taxon>Phototrophicaceae</taxon>
        <taxon>Phototrophicus</taxon>
    </lineage>
</organism>
<evidence type="ECO:0000256" key="3">
    <source>
        <dbReference type="ARBA" id="ARBA00022692"/>
    </source>
</evidence>
<dbReference type="KEGG" id="pmet:G4Y79_17005"/>
<evidence type="ECO:0000259" key="8">
    <source>
        <dbReference type="Pfam" id="PF02687"/>
    </source>
</evidence>
<sequence length="1106" mass="120827">MIRIILTRMWRARRLMVVLLVSMCLVNTFLALSPLYVQAIAGAEFDRRVEGADDRNLLIDVINEQPLADDVPTILRDQFGRYITDVRDYSTVNDWLCGAALAPGADESTEQNCFRPYAYQTFDELFTLIDGRLPEAHGDEGPIEVLVTPGMAAHDLIGVGSTLQIGGIENTITIVGLVDAARPAEDLFWMNQIIFAPTLTATSPVDFRTDFAFIVSPEVYTQFFLPVTSAPQYRWRAQIDRGLLSADRIPELSRHLAESERQIRDTYPSMEYVTGLRDLIASFEAALAITEGPVLLLSILVALLLLYNLTTIANLILQQQVTELALFAGRGASRLQLVGIQLVTMLLLGTVACLVGPFLARGILLLLSFAGPQAEILDAGRLGPITSNAFALSLVASAAAVIVMTLPAWSAAETSLQHLKQGAARPTKRPLWARAYLDVILIVLGILFLVRLVSLAVGADMLRVLQEPSLITQALSGRAGAAILSDPFSMLSPAFILTGLALLWMRIFPYLINLMGRALGEVGLASRLALWTVERDSGHYAQLVLVLIGTLALGTASLILSNTHTLGAWDLALQQTGADAVVTLAPGARDETVAWATLPDVQAVLPLVIVEANAAQPPHFIGVNSADVAAYDAELAQHLVALQTNAARDVGGIHMPEDTASLEMFVYAEPSDDPAMPIETRVALVMLDDNGVRQTQGMMPAEDAAPAAFYPYRLTFDVPLQGWTLLGIQFNSTRGDEEFSHVVYLDDLRAIREDGTETILLSFDEPTIEGWRWESESRQILESASLRPETAIAHDGEASLRVSYRIQRYATNFLHPQLMWRTVVDRPLSVIVSPAFAEEIGQRSPVRRTFEVGEGGATTFLMRYGYDPNIPTSAVSFNTNVTVNYEIIDIWGGWPGLSADALYMIGEQALLQQAINTRANATNAFTVNRVWLDLADRRPTDALMATLDAQDAVYSVAYAWDRYTELQREPLPNAVTGMLYAGFWVSLILSLIDFGFYLAVTIQQRSLTFATLLAMGWPTRAVVRMLLIEQAAFVVPSLVIGLLIGGVLAYLLLPLLGLLGTLALQVPILPIAALGAILIGAFVLMLWLMAGVLRRAQVATMMRFGE</sequence>
<feature type="domain" description="ABC3 transporter permease C-terminal" evidence="8">
    <location>
        <begin position="983"/>
        <end position="1096"/>
    </location>
</feature>
<dbReference type="Proteomes" id="UP000594468">
    <property type="component" value="Chromosome"/>
</dbReference>
<dbReference type="AlphaFoldDB" id="A0A7S8E6Q5"/>
<evidence type="ECO:0000256" key="5">
    <source>
        <dbReference type="ARBA" id="ARBA00023136"/>
    </source>
</evidence>
<feature type="transmembrane region" description="Helical" evidence="7">
    <location>
        <begin position="1068"/>
        <end position="1093"/>
    </location>
</feature>
<keyword evidence="10" id="KW-1185">Reference proteome</keyword>
<evidence type="ECO:0000256" key="6">
    <source>
        <dbReference type="ARBA" id="ARBA00038076"/>
    </source>
</evidence>
<dbReference type="InterPro" id="IPR050250">
    <property type="entry name" value="Macrolide_Exporter_MacB"/>
</dbReference>
<comment type="similarity">
    <text evidence="6">Belongs to the ABC-4 integral membrane protein family.</text>
</comment>
<dbReference type="PANTHER" id="PTHR30572:SF4">
    <property type="entry name" value="ABC TRANSPORTER PERMEASE YTRF"/>
    <property type="match status" value="1"/>
</dbReference>
<evidence type="ECO:0000313" key="10">
    <source>
        <dbReference type="Proteomes" id="UP000594468"/>
    </source>
</evidence>
<dbReference type="PANTHER" id="PTHR30572">
    <property type="entry name" value="MEMBRANE COMPONENT OF TRANSPORTER-RELATED"/>
    <property type="match status" value="1"/>
</dbReference>
<gene>
    <name evidence="9" type="ORF">G4Y79_17005</name>
</gene>
<evidence type="ECO:0000256" key="2">
    <source>
        <dbReference type="ARBA" id="ARBA00022475"/>
    </source>
</evidence>
<feature type="transmembrane region" description="Helical" evidence="7">
    <location>
        <begin position="337"/>
        <end position="370"/>
    </location>
</feature>
<accession>A0A7S8E6Q5</accession>
<feature type="transmembrane region" description="Helical" evidence="7">
    <location>
        <begin position="294"/>
        <end position="317"/>
    </location>
</feature>
<dbReference type="Pfam" id="PF02687">
    <property type="entry name" value="FtsX"/>
    <property type="match status" value="1"/>
</dbReference>
<feature type="transmembrane region" description="Helical" evidence="7">
    <location>
        <begin position="390"/>
        <end position="412"/>
    </location>
</feature>